<keyword evidence="2" id="KW-1185">Reference proteome</keyword>
<dbReference type="OrthoDB" id="2019572at2759"/>
<accession>A0A166IIX7</accession>
<protein>
    <submittedName>
        <fullName evidence="1">Uncharacterized protein</fullName>
    </submittedName>
</protein>
<evidence type="ECO:0000313" key="1">
    <source>
        <dbReference type="EMBL" id="KZP19877.1"/>
    </source>
</evidence>
<dbReference type="Proteomes" id="UP000076532">
    <property type="component" value="Unassembled WGS sequence"/>
</dbReference>
<sequence>MRAASGSRLDFFDWSSHVQNNPTYEFWPSKGAPIASPVLANTLPANLYLFTFYLPSSNLTIQSNWATVLLDYTAQEE</sequence>
<reference evidence="1 2" key="1">
    <citation type="journal article" date="2016" name="Mol. Biol. Evol.">
        <title>Comparative Genomics of Early-Diverging Mushroom-Forming Fungi Provides Insights into the Origins of Lignocellulose Decay Capabilities.</title>
        <authorList>
            <person name="Nagy L.G."/>
            <person name="Riley R."/>
            <person name="Tritt A."/>
            <person name="Adam C."/>
            <person name="Daum C."/>
            <person name="Floudas D."/>
            <person name="Sun H."/>
            <person name="Yadav J.S."/>
            <person name="Pangilinan J."/>
            <person name="Larsson K.H."/>
            <person name="Matsuura K."/>
            <person name="Barry K."/>
            <person name="Labutti K."/>
            <person name="Kuo R."/>
            <person name="Ohm R.A."/>
            <person name="Bhattacharya S.S."/>
            <person name="Shirouzu T."/>
            <person name="Yoshinaga Y."/>
            <person name="Martin F.M."/>
            <person name="Grigoriev I.V."/>
            <person name="Hibbett D.S."/>
        </authorList>
    </citation>
    <scope>NUCLEOTIDE SEQUENCE [LARGE SCALE GENOMIC DNA]</scope>
    <source>
        <strain evidence="1 2">CBS 109695</strain>
    </source>
</reference>
<gene>
    <name evidence="1" type="ORF">FIBSPDRAFT_955137</name>
</gene>
<dbReference type="STRING" id="436010.A0A166IIX7"/>
<name>A0A166IIX7_9AGAM</name>
<dbReference type="EMBL" id="KV417560">
    <property type="protein sequence ID" value="KZP19877.1"/>
    <property type="molecule type" value="Genomic_DNA"/>
</dbReference>
<evidence type="ECO:0000313" key="2">
    <source>
        <dbReference type="Proteomes" id="UP000076532"/>
    </source>
</evidence>
<proteinExistence type="predicted"/>
<organism evidence="1 2">
    <name type="scientific">Athelia psychrophila</name>
    <dbReference type="NCBI Taxonomy" id="1759441"/>
    <lineage>
        <taxon>Eukaryota</taxon>
        <taxon>Fungi</taxon>
        <taxon>Dikarya</taxon>
        <taxon>Basidiomycota</taxon>
        <taxon>Agaricomycotina</taxon>
        <taxon>Agaricomycetes</taxon>
        <taxon>Agaricomycetidae</taxon>
        <taxon>Atheliales</taxon>
        <taxon>Atheliaceae</taxon>
        <taxon>Athelia</taxon>
    </lineage>
</organism>
<dbReference type="AlphaFoldDB" id="A0A166IIX7"/>